<sequence length="68" mass="8370">MDPDQISKRIPMKIFIQFRLRIEIQIKHSLIKKLFFPFKNSHHYKQIGKSIYFYSRFKVHEIQNFSAI</sequence>
<organism evidence="1 2">
    <name type="scientific">Brachionus plicatilis</name>
    <name type="common">Marine rotifer</name>
    <name type="synonym">Brachionus muelleri</name>
    <dbReference type="NCBI Taxonomy" id="10195"/>
    <lineage>
        <taxon>Eukaryota</taxon>
        <taxon>Metazoa</taxon>
        <taxon>Spiralia</taxon>
        <taxon>Gnathifera</taxon>
        <taxon>Rotifera</taxon>
        <taxon>Eurotatoria</taxon>
        <taxon>Monogononta</taxon>
        <taxon>Pseudotrocha</taxon>
        <taxon>Ploima</taxon>
        <taxon>Brachionidae</taxon>
        <taxon>Brachionus</taxon>
    </lineage>
</organism>
<accession>A0A3M7R543</accession>
<reference evidence="1 2" key="1">
    <citation type="journal article" date="2018" name="Sci. Rep.">
        <title>Genomic signatures of local adaptation to the degree of environmental predictability in rotifers.</title>
        <authorList>
            <person name="Franch-Gras L."/>
            <person name="Hahn C."/>
            <person name="Garcia-Roger E.M."/>
            <person name="Carmona M.J."/>
            <person name="Serra M."/>
            <person name="Gomez A."/>
        </authorList>
    </citation>
    <scope>NUCLEOTIDE SEQUENCE [LARGE SCALE GENOMIC DNA]</scope>
    <source>
        <strain evidence="1">HYR1</strain>
    </source>
</reference>
<proteinExistence type="predicted"/>
<name>A0A3M7R543_BRAPC</name>
<evidence type="ECO:0000313" key="1">
    <source>
        <dbReference type="EMBL" id="RNA18521.1"/>
    </source>
</evidence>
<evidence type="ECO:0000313" key="2">
    <source>
        <dbReference type="Proteomes" id="UP000276133"/>
    </source>
</evidence>
<dbReference type="Proteomes" id="UP000276133">
    <property type="component" value="Unassembled WGS sequence"/>
</dbReference>
<dbReference type="EMBL" id="REGN01004225">
    <property type="protein sequence ID" value="RNA18521.1"/>
    <property type="molecule type" value="Genomic_DNA"/>
</dbReference>
<gene>
    <name evidence="1" type="ORF">BpHYR1_014212</name>
</gene>
<protein>
    <submittedName>
        <fullName evidence="1">Uncharacterized protein</fullName>
    </submittedName>
</protein>
<keyword evidence="2" id="KW-1185">Reference proteome</keyword>
<dbReference type="AlphaFoldDB" id="A0A3M7R543"/>
<comment type="caution">
    <text evidence="1">The sequence shown here is derived from an EMBL/GenBank/DDBJ whole genome shotgun (WGS) entry which is preliminary data.</text>
</comment>